<evidence type="ECO:0000313" key="3">
    <source>
        <dbReference type="Proteomes" id="UP001165378"/>
    </source>
</evidence>
<dbReference type="RefSeq" id="WP_235056392.1">
    <property type="nucleotide sequence ID" value="NZ_JAKFHA010000026.1"/>
</dbReference>
<accession>A0AA41Q7G3</accession>
<dbReference type="InterPro" id="IPR055663">
    <property type="entry name" value="DUF7239"/>
</dbReference>
<feature type="region of interest" description="Disordered" evidence="1">
    <location>
        <begin position="71"/>
        <end position="97"/>
    </location>
</feature>
<dbReference type="EMBL" id="JAKFHA010000026">
    <property type="protein sequence ID" value="MCF2531744.1"/>
    <property type="molecule type" value="Genomic_DNA"/>
</dbReference>
<proteinExistence type="predicted"/>
<feature type="compositionally biased region" description="Low complexity" evidence="1">
    <location>
        <begin position="82"/>
        <end position="97"/>
    </location>
</feature>
<dbReference type="AlphaFoldDB" id="A0AA41Q7G3"/>
<comment type="caution">
    <text evidence="2">The sequence shown here is derived from an EMBL/GenBank/DDBJ whole genome shotgun (WGS) entry which is preliminary data.</text>
</comment>
<dbReference type="Proteomes" id="UP001165378">
    <property type="component" value="Unassembled WGS sequence"/>
</dbReference>
<name>A0AA41Q7G3_9ACTN</name>
<protein>
    <submittedName>
        <fullName evidence="2">Uncharacterized protein</fullName>
    </submittedName>
</protein>
<feature type="compositionally biased region" description="Low complexity" evidence="1">
    <location>
        <begin position="31"/>
        <end position="51"/>
    </location>
</feature>
<organism evidence="2 3">
    <name type="scientific">Yinghuangia soli</name>
    <dbReference type="NCBI Taxonomy" id="2908204"/>
    <lineage>
        <taxon>Bacteria</taxon>
        <taxon>Bacillati</taxon>
        <taxon>Actinomycetota</taxon>
        <taxon>Actinomycetes</taxon>
        <taxon>Kitasatosporales</taxon>
        <taxon>Streptomycetaceae</taxon>
        <taxon>Yinghuangia</taxon>
    </lineage>
</organism>
<reference evidence="2" key="1">
    <citation type="submission" date="2022-01" db="EMBL/GenBank/DDBJ databases">
        <title>Genome-Based Taxonomic Classification of the Phylum Actinobacteria.</title>
        <authorList>
            <person name="Gao Y."/>
        </authorList>
    </citation>
    <scope>NUCLEOTIDE SEQUENCE</scope>
    <source>
        <strain evidence="2">KLBMP 8922</strain>
    </source>
</reference>
<keyword evidence="3" id="KW-1185">Reference proteome</keyword>
<evidence type="ECO:0000256" key="1">
    <source>
        <dbReference type="SAM" id="MobiDB-lite"/>
    </source>
</evidence>
<feature type="region of interest" description="Disordered" evidence="1">
    <location>
        <begin position="1"/>
        <end position="57"/>
    </location>
</feature>
<dbReference type="Pfam" id="PF23886">
    <property type="entry name" value="DUF7239"/>
    <property type="match status" value="1"/>
</dbReference>
<sequence length="230" mass="23174">MTTPTPAAPTSDPASTQAPAAPQTPAPATPAAPAIPAAPATPAAPAAAPAAEPQDVASLPVWAQQEIREARADAARYRQQARDAQQAAPPAPVAPVDVPDGDISRLPRWAQTQVTTGQDAARQLAVQTAVISAAPGAGIDITRVLDSQATMAALAQVDPTDAAAVSAALATALTTHPHLAATLAGPPRGGSDFSTQPATVTPADFQRMGYGERAELKAANPDLYRQLAGT</sequence>
<gene>
    <name evidence="2" type="ORF">LZ495_31630</name>
</gene>
<evidence type="ECO:0000313" key="2">
    <source>
        <dbReference type="EMBL" id="MCF2531744.1"/>
    </source>
</evidence>
<feature type="compositionally biased region" description="Low complexity" evidence="1">
    <location>
        <begin position="1"/>
        <end position="21"/>
    </location>
</feature>